<reference evidence="6" key="1">
    <citation type="journal article" date="2019" name="Int. J. Syst. Evol. Microbiol.">
        <title>The Global Catalogue of Microorganisms (GCM) 10K type strain sequencing project: providing services to taxonomists for standard genome sequencing and annotation.</title>
        <authorList>
            <consortium name="The Broad Institute Genomics Platform"/>
            <consortium name="The Broad Institute Genome Sequencing Center for Infectious Disease"/>
            <person name="Wu L."/>
            <person name="Ma J."/>
        </authorList>
    </citation>
    <scope>NUCLEOTIDE SEQUENCE [LARGE SCALE GENOMIC DNA]</scope>
    <source>
        <strain evidence="6">KCTC 12907</strain>
    </source>
</reference>
<keyword evidence="1" id="KW-0805">Transcription regulation</keyword>
<dbReference type="SMART" id="SM00342">
    <property type="entry name" value="HTH_ARAC"/>
    <property type="match status" value="1"/>
</dbReference>
<gene>
    <name evidence="5" type="ORF">ACFQMJ_25745</name>
</gene>
<dbReference type="PROSITE" id="PS01124">
    <property type="entry name" value="HTH_ARAC_FAMILY_2"/>
    <property type="match status" value="1"/>
</dbReference>
<dbReference type="InterPro" id="IPR009057">
    <property type="entry name" value="Homeodomain-like_sf"/>
</dbReference>
<evidence type="ECO:0000313" key="5">
    <source>
        <dbReference type="EMBL" id="MFC7151955.1"/>
    </source>
</evidence>
<evidence type="ECO:0000313" key="6">
    <source>
        <dbReference type="Proteomes" id="UP001596378"/>
    </source>
</evidence>
<dbReference type="InterPro" id="IPR009594">
    <property type="entry name" value="Tscrpt_reg_HTH_AraC_N"/>
</dbReference>
<dbReference type="PROSITE" id="PS00041">
    <property type="entry name" value="HTH_ARAC_FAMILY_1"/>
    <property type="match status" value="1"/>
</dbReference>
<dbReference type="RefSeq" id="WP_378046519.1">
    <property type="nucleotide sequence ID" value="NZ_JBHMDN010000011.1"/>
</dbReference>
<keyword evidence="6" id="KW-1185">Reference proteome</keyword>
<dbReference type="Pfam" id="PF06719">
    <property type="entry name" value="AraC_N"/>
    <property type="match status" value="1"/>
</dbReference>
<dbReference type="PANTHER" id="PTHR43436">
    <property type="entry name" value="ARAC-FAMILY TRANSCRIPTIONAL REGULATOR"/>
    <property type="match status" value="1"/>
</dbReference>
<evidence type="ECO:0000256" key="3">
    <source>
        <dbReference type="ARBA" id="ARBA00023163"/>
    </source>
</evidence>
<feature type="domain" description="HTH araC/xylS-type" evidence="4">
    <location>
        <begin position="201"/>
        <end position="299"/>
    </location>
</feature>
<dbReference type="Gene3D" id="1.10.10.60">
    <property type="entry name" value="Homeodomain-like"/>
    <property type="match status" value="2"/>
</dbReference>
<keyword evidence="2" id="KW-0238">DNA-binding</keyword>
<dbReference type="InterPro" id="IPR018060">
    <property type="entry name" value="HTH_AraC"/>
</dbReference>
<sequence length="318" mass="35575">MRRHTEEEERSVVLRRLLQLGLSYSFARGIHETGITFVSLLKADQPTTVQYGFFQPGICVVLQGGKTLMIRNNTCNYGAGDYIASNIDMPIKGQVAHAAPEAPYLAIRIAFTADEIASVALDAKLKAIGENRLTEGAFIGRTGIDTLRVLERLMQLDADSEAAAFLAPDVKRELIYRLLTDEDGARFYNNMLLHHDAAGISKAIHYVKANYSRPLTVEEIAQAGGMSPSTLHHKFKSITTLSPIQYQKQLRLQEARRILLTDDTDVTSTAFDVGYESVTQFNREYKRFFGLPPLKDIRTIRTLAKTSAEETDYVEKIL</sequence>
<evidence type="ECO:0000256" key="2">
    <source>
        <dbReference type="ARBA" id="ARBA00023125"/>
    </source>
</evidence>
<proteinExistence type="predicted"/>
<dbReference type="PANTHER" id="PTHR43436:SF1">
    <property type="entry name" value="TRANSCRIPTIONAL REGULATORY PROTEIN"/>
    <property type="match status" value="1"/>
</dbReference>
<accession>A0ABW2FFH4</accession>
<dbReference type="SUPFAM" id="SSF46689">
    <property type="entry name" value="Homeodomain-like"/>
    <property type="match status" value="2"/>
</dbReference>
<keyword evidence="3" id="KW-0804">Transcription</keyword>
<dbReference type="Pfam" id="PF12833">
    <property type="entry name" value="HTH_18"/>
    <property type="match status" value="1"/>
</dbReference>
<comment type="caution">
    <text evidence="5">The sequence shown here is derived from an EMBL/GenBank/DDBJ whole genome shotgun (WGS) entry which is preliminary data.</text>
</comment>
<organism evidence="5 6">
    <name type="scientific">Cohnella cellulosilytica</name>
    <dbReference type="NCBI Taxonomy" id="986710"/>
    <lineage>
        <taxon>Bacteria</taxon>
        <taxon>Bacillati</taxon>
        <taxon>Bacillota</taxon>
        <taxon>Bacilli</taxon>
        <taxon>Bacillales</taxon>
        <taxon>Paenibacillaceae</taxon>
        <taxon>Cohnella</taxon>
    </lineage>
</organism>
<evidence type="ECO:0000259" key="4">
    <source>
        <dbReference type="PROSITE" id="PS01124"/>
    </source>
</evidence>
<dbReference type="Proteomes" id="UP001596378">
    <property type="component" value="Unassembled WGS sequence"/>
</dbReference>
<name>A0ABW2FFH4_9BACL</name>
<dbReference type="InterPro" id="IPR018062">
    <property type="entry name" value="HTH_AraC-typ_CS"/>
</dbReference>
<dbReference type="EMBL" id="JBHTAI010000019">
    <property type="protein sequence ID" value="MFC7151955.1"/>
    <property type="molecule type" value="Genomic_DNA"/>
</dbReference>
<evidence type="ECO:0000256" key="1">
    <source>
        <dbReference type="ARBA" id="ARBA00023015"/>
    </source>
</evidence>
<protein>
    <submittedName>
        <fullName evidence="5">AraC family transcriptional regulator N-terminal domain-containing protein</fullName>
    </submittedName>
</protein>